<dbReference type="RefSeq" id="WP_220662032.1">
    <property type="nucleotide sequence ID" value="NZ_CP069370.1"/>
</dbReference>
<gene>
    <name evidence="1" type="ORF">JO391_19310</name>
</gene>
<dbReference type="EMBL" id="CP069370">
    <property type="protein sequence ID" value="QYZ69816.1"/>
    <property type="molecule type" value="Genomic_DNA"/>
</dbReference>
<sequence>MSTGPTPRPDPVQPANAEALALARSLMTSARHAALAYADADGTPGVSRIAFGLAPDGTPVTLVSSLAPHFAALRDRPDCAVMLGEPGAKGDPLTHPRLMLKARAGFVAPDDPARPALRAHWLETHTKATLYVDFADFAFVRLTPVSALLNGGFARAFRLGPQDLRPGP</sequence>
<reference evidence="1" key="1">
    <citation type="submission" date="2021-02" db="EMBL/GenBank/DDBJ databases">
        <title>Rhodobacter shimadae sp. nov., an aerobic anoxygenic phototrophic bacterium isolated from a hot spring.</title>
        <authorList>
            <person name="Muramatsu S."/>
            <person name="Haruta S."/>
            <person name="Hirose S."/>
            <person name="Hanada S."/>
        </authorList>
    </citation>
    <scope>NUCLEOTIDE SEQUENCE</scope>
    <source>
        <strain evidence="1">N10</strain>
    </source>
</reference>
<keyword evidence="2" id="KW-1185">Reference proteome</keyword>
<evidence type="ECO:0000313" key="2">
    <source>
        <dbReference type="Proteomes" id="UP000826300"/>
    </source>
</evidence>
<dbReference type="InterPro" id="IPR014419">
    <property type="entry name" value="HutZ"/>
</dbReference>
<evidence type="ECO:0000313" key="1">
    <source>
        <dbReference type="EMBL" id="QYZ69816.1"/>
    </source>
</evidence>
<dbReference type="Gene3D" id="2.30.110.10">
    <property type="entry name" value="Electron Transport, Fmn-binding Protein, Chain A"/>
    <property type="match status" value="1"/>
</dbReference>
<protein>
    <submittedName>
        <fullName evidence="1">Pyridoxamine 5'-phosphate oxidase family protein</fullName>
    </submittedName>
</protein>
<proteinExistence type="predicted"/>
<accession>A0A8G0ZVU1</accession>
<organism evidence="1 2">
    <name type="scientific">Neotabrizicola shimadae</name>
    <dbReference type="NCBI Taxonomy" id="2807096"/>
    <lineage>
        <taxon>Bacteria</taxon>
        <taxon>Pseudomonadati</taxon>
        <taxon>Pseudomonadota</taxon>
        <taxon>Alphaproteobacteria</taxon>
        <taxon>Rhodobacterales</taxon>
        <taxon>Paracoccaceae</taxon>
        <taxon>Neotabrizicola</taxon>
    </lineage>
</organism>
<dbReference type="AlphaFoldDB" id="A0A8G0ZVU1"/>
<dbReference type="InterPro" id="IPR012349">
    <property type="entry name" value="Split_barrel_FMN-bd"/>
</dbReference>
<dbReference type="PIRSF" id="PIRSF004633">
    <property type="entry name" value="UCP_PLP_oxd"/>
    <property type="match status" value="1"/>
</dbReference>
<dbReference type="SUPFAM" id="SSF50475">
    <property type="entry name" value="FMN-binding split barrel"/>
    <property type="match status" value="1"/>
</dbReference>
<dbReference type="KEGG" id="nsm:JO391_19310"/>
<name>A0A8G0ZVU1_9RHOB</name>
<dbReference type="Proteomes" id="UP000826300">
    <property type="component" value="Chromosome"/>
</dbReference>